<feature type="domain" description="GH3 middle" evidence="1">
    <location>
        <begin position="310"/>
        <end position="374"/>
    </location>
</feature>
<dbReference type="InterPro" id="IPR004993">
    <property type="entry name" value="GH3"/>
</dbReference>
<evidence type="ECO:0000313" key="2">
    <source>
        <dbReference type="EMBL" id="DAB39534.1"/>
    </source>
</evidence>
<dbReference type="Pfam" id="PF23571">
    <property type="entry name" value="GH3_M"/>
    <property type="match status" value="1"/>
</dbReference>
<gene>
    <name evidence="2" type="ORF">CFH83_00175</name>
</gene>
<reference evidence="2 3" key="1">
    <citation type="journal article" date="2017" name="Front. Microbiol.">
        <title>Comparative Genomic Analysis of the Class Epsilonproteobacteria and Proposed Reclassification to Epsilonbacteraeota (phyl. nov.).</title>
        <authorList>
            <person name="Waite D.W."/>
            <person name="Vanwonterghem I."/>
            <person name="Rinke C."/>
            <person name="Parks D.H."/>
            <person name="Zhang Y."/>
            <person name="Takai K."/>
            <person name="Sievert S.M."/>
            <person name="Simon J."/>
            <person name="Campbell B.J."/>
            <person name="Hanson T.E."/>
            <person name="Woyke T."/>
            <person name="Klotz M.G."/>
            <person name="Hugenholtz P."/>
        </authorList>
    </citation>
    <scope>NUCLEOTIDE SEQUENCE [LARGE SCALE GENOMIC DNA]</scope>
    <source>
        <strain evidence="2">UBA12443</strain>
    </source>
</reference>
<protein>
    <submittedName>
        <fullName evidence="2">Auxin-responsive GH3-related protein</fullName>
    </submittedName>
</protein>
<dbReference type="EMBL" id="DLUI01000003">
    <property type="protein sequence ID" value="DAB39534.1"/>
    <property type="molecule type" value="Genomic_DNA"/>
</dbReference>
<dbReference type="GO" id="GO:0016881">
    <property type="term" value="F:acid-amino acid ligase activity"/>
    <property type="evidence" value="ECO:0007669"/>
    <property type="project" value="TreeGrafter"/>
</dbReference>
<dbReference type="GO" id="GO:0005737">
    <property type="term" value="C:cytoplasm"/>
    <property type="evidence" value="ECO:0007669"/>
    <property type="project" value="TreeGrafter"/>
</dbReference>
<evidence type="ECO:0000259" key="1">
    <source>
        <dbReference type="Pfam" id="PF23571"/>
    </source>
</evidence>
<organism evidence="2 3">
    <name type="scientific">Sulfuricurvum kujiense</name>
    <dbReference type="NCBI Taxonomy" id="148813"/>
    <lineage>
        <taxon>Bacteria</taxon>
        <taxon>Pseudomonadati</taxon>
        <taxon>Campylobacterota</taxon>
        <taxon>Epsilonproteobacteria</taxon>
        <taxon>Campylobacterales</taxon>
        <taxon>Sulfurimonadaceae</taxon>
        <taxon>Sulfuricurvum</taxon>
    </lineage>
</organism>
<sequence length="498" mass="56261">MNQAAGMDSLRKSQDEWLMECLKCNAMSRYGRDYRFEEISSIKMYQEYVPMVDYETIEPSIKRIAAGEADVLFQGVPAAFEVTGGSTSGGKLIPYSEKSFKDFQSAILPWLYDISQRYGISGKATYWSISPALRRATTTDGGIKIGVSDAEYLGDIASETFNDSPVVPSWVGELYDVDKWQLATLYWLVQCRELELISVWSPTYLLMLMEVLEERSDELLDLFTKGGMIDEHVLYSDGNACERLRNYLMNKESATLWPQIKLISCWQDGSSRPFFERLKHRFPHASFQPKGLISTEGVVTMPNADGLPLLSPASGFYEFIDVNGDNYLAHELATDKIYEIILTTSGGLYRYRTGDMLQCEGYENALPILRFVGRKGIVSDMVGEKLNEGFVRNALQSVGGFSMLIPDKRIDPHYILLSDLANTPDKTIEVETKLMENPQYAYARKIGQLGSLEPLIIKDAMLLYIEYKTNTGSRVGDIKIPSLNSDDEWLRIIRGNIK</sequence>
<name>A0A2D3WP33_9BACT</name>
<dbReference type="AlphaFoldDB" id="A0A2D3WP33"/>
<proteinExistence type="predicted"/>
<dbReference type="Proteomes" id="UP000228859">
    <property type="component" value="Unassembled WGS sequence"/>
</dbReference>
<dbReference type="RefSeq" id="WP_294896647.1">
    <property type="nucleotide sequence ID" value="NZ_DLUI01000003.1"/>
</dbReference>
<comment type="caution">
    <text evidence="2">The sequence shown here is derived from an EMBL/GenBank/DDBJ whole genome shotgun (WGS) entry which is preliminary data.</text>
</comment>
<accession>A0A2D3WP33</accession>
<dbReference type="Pfam" id="PF03321">
    <property type="entry name" value="GH3"/>
    <property type="match status" value="1"/>
</dbReference>
<dbReference type="InterPro" id="IPR055377">
    <property type="entry name" value="GH3_M"/>
</dbReference>
<dbReference type="PANTHER" id="PTHR31901">
    <property type="entry name" value="GH3 DOMAIN-CONTAINING PROTEIN"/>
    <property type="match status" value="1"/>
</dbReference>
<evidence type="ECO:0000313" key="3">
    <source>
        <dbReference type="Proteomes" id="UP000228859"/>
    </source>
</evidence>
<dbReference type="PANTHER" id="PTHR31901:SF9">
    <property type="entry name" value="GH3 DOMAIN-CONTAINING PROTEIN"/>
    <property type="match status" value="1"/>
</dbReference>